<organism evidence="2 3">
    <name type="scientific">Nephila pilipes</name>
    <name type="common">Giant wood spider</name>
    <name type="synonym">Nephila maculata</name>
    <dbReference type="NCBI Taxonomy" id="299642"/>
    <lineage>
        <taxon>Eukaryota</taxon>
        <taxon>Metazoa</taxon>
        <taxon>Ecdysozoa</taxon>
        <taxon>Arthropoda</taxon>
        <taxon>Chelicerata</taxon>
        <taxon>Arachnida</taxon>
        <taxon>Araneae</taxon>
        <taxon>Araneomorphae</taxon>
        <taxon>Entelegynae</taxon>
        <taxon>Araneoidea</taxon>
        <taxon>Nephilidae</taxon>
        <taxon>Nephila</taxon>
    </lineage>
</organism>
<protein>
    <submittedName>
        <fullName evidence="2">Uncharacterized protein</fullName>
    </submittedName>
</protein>
<feature type="region of interest" description="Disordered" evidence="1">
    <location>
        <begin position="1"/>
        <end position="27"/>
    </location>
</feature>
<dbReference type="Proteomes" id="UP000887013">
    <property type="component" value="Unassembled WGS sequence"/>
</dbReference>
<dbReference type="EMBL" id="BMAW01016453">
    <property type="protein sequence ID" value="GFT49068.1"/>
    <property type="molecule type" value="Genomic_DNA"/>
</dbReference>
<evidence type="ECO:0000313" key="2">
    <source>
        <dbReference type="EMBL" id="GFT49068.1"/>
    </source>
</evidence>
<proteinExistence type="predicted"/>
<keyword evidence="3" id="KW-1185">Reference proteome</keyword>
<sequence length="113" mass="12703">MESLLENSTLRDAFSGKEREEKKREKEYPQVIAGGSSLRVALWEDAPLELWLHCSGEADCRNVPRLDVRGRSGRRLAIGRAKARVFPIVLVGKSGLYVRNCLAEKLIIMGCFN</sequence>
<evidence type="ECO:0000313" key="3">
    <source>
        <dbReference type="Proteomes" id="UP000887013"/>
    </source>
</evidence>
<reference evidence="2" key="1">
    <citation type="submission" date="2020-08" db="EMBL/GenBank/DDBJ databases">
        <title>Multicomponent nature underlies the extraordinary mechanical properties of spider dragline silk.</title>
        <authorList>
            <person name="Kono N."/>
            <person name="Nakamura H."/>
            <person name="Mori M."/>
            <person name="Yoshida Y."/>
            <person name="Ohtoshi R."/>
            <person name="Malay A.D."/>
            <person name="Moran D.A.P."/>
            <person name="Tomita M."/>
            <person name="Numata K."/>
            <person name="Arakawa K."/>
        </authorList>
    </citation>
    <scope>NUCLEOTIDE SEQUENCE</scope>
</reference>
<dbReference type="AlphaFoldDB" id="A0A8X6P6R3"/>
<accession>A0A8X6P6R3</accession>
<gene>
    <name evidence="2" type="ORF">NPIL_565081</name>
</gene>
<comment type="caution">
    <text evidence="2">The sequence shown here is derived from an EMBL/GenBank/DDBJ whole genome shotgun (WGS) entry which is preliminary data.</text>
</comment>
<feature type="compositionally biased region" description="Basic and acidic residues" evidence="1">
    <location>
        <begin position="14"/>
        <end position="27"/>
    </location>
</feature>
<evidence type="ECO:0000256" key="1">
    <source>
        <dbReference type="SAM" id="MobiDB-lite"/>
    </source>
</evidence>
<feature type="compositionally biased region" description="Polar residues" evidence="1">
    <location>
        <begin position="1"/>
        <end position="10"/>
    </location>
</feature>
<name>A0A8X6P6R3_NEPPI</name>